<dbReference type="Proteomes" id="UP000190641">
    <property type="component" value="Unassembled WGS sequence"/>
</dbReference>
<sequence length="70" mass="7982">MTKHDHGLKEKVEGAIDKVKDEVKEVVGKVTDNKKLQAEGKWDKVKGTAKDTVGNVKEKVHEYKEHKKEK</sequence>
<feature type="domain" description="CsbD-like" evidence="2">
    <location>
        <begin position="10"/>
        <end position="61"/>
    </location>
</feature>
<proteinExistence type="inferred from homology"/>
<dbReference type="SUPFAM" id="SSF69047">
    <property type="entry name" value="Hypothetical protein YjbJ"/>
    <property type="match status" value="1"/>
</dbReference>
<gene>
    <name evidence="3" type="ORF">BLX06_06240</name>
</gene>
<dbReference type="RefSeq" id="WP_078186350.1">
    <property type="nucleotide sequence ID" value="NZ_MUAU01000012.1"/>
</dbReference>
<accession>A0A9X6BHP2</accession>
<dbReference type="EMBL" id="MUAU01000012">
    <property type="protein sequence ID" value="OOR75908.1"/>
    <property type="molecule type" value="Genomic_DNA"/>
</dbReference>
<organism evidence="3 4">
    <name type="scientific">Bacillus cereus</name>
    <dbReference type="NCBI Taxonomy" id="1396"/>
    <lineage>
        <taxon>Bacteria</taxon>
        <taxon>Bacillati</taxon>
        <taxon>Bacillota</taxon>
        <taxon>Bacilli</taxon>
        <taxon>Bacillales</taxon>
        <taxon>Bacillaceae</taxon>
        <taxon>Bacillus</taxon>
        <taxon>Bacillus cereus group</taxon>
    </lineage>
</organism>
<comment type="caution">
    <text evidence="3">The sequence shown here is derived from an EMBL/GenBank/DDBJ whole genome shotgun (WGS) entry which is preliminary data.</text>
</comment>
<name>A0A9X6BHP2_BACCE</name>
<dbReference type="Pfam" id="PF05532">
    <property type="entry name" value="CsbD"/>
    <property type="match status" value="1"/>
</dbReference>
<comment type="similarity">
    <text evidence="1">Belongs to the UPF0337 (CsbD) family.</text>
</comment>
<evidence type="ECO:0000313" key="4">
    <source>
        <dbReference type="Proteomes" id="UP000190641"/>
    </source>
</evidence>
<protein>
    <recommendedName>
        <fullName evidence="2">CsbD-like domain-containing protein</fullName>
    </recommendedName>
</protein>
<dbReference type="Gene3D" id="1.10.1470.10">
    <property type="entry name" value="YjbJ"/>
    <property type="match status" value="1"/>
</dbReference>
<dbReference type="InterPro" id="IPR036629">
    <property type="entry name" value="YjbJ_sf"/>
</dbReference>
<dbReference type="InterPro" id="IPR008462">
    <property type="entry name" value="CsbD"/>
</dbReference>
<evidence type="ECO:0000259" key="2">
    <source>
        <dbReference type="Pfam" id="PF05532"/>
    </source>
</evidence>
<reference evidence="3 4" key="1">
    <citation type="submission" date="2017-01" db="EMBL/GenBank/DDBJ databases">
        <title>Bacillus cereus isolates.</title>
        <authorList>
            <person name="Beno S.M."/>
        </authorList>
    </citation>
    <scope>NUCLEOTIDE SEQUENCE [LARGE SCALE GENOMIC DNA]</scope>
    <source>
        <strain evidence="3 4">FSL K6-1030</strain>
    </source>
</reference>
<evidence type="ECO:0000313" key="3">
    <source>
        <dbReference type="EMBL" id="OOR75908.1"/>
    </source>
</evidence>
<evidence type="ECO:0000256" key="1">
    <source>
        <dbReference type="ARBA" id="ARBA00009129"/>
    </source>
</evidence>
<dbReference type="AlphaFoldDB" id="A0A9X6BHP2"/>